<name>W9QIB2_9ROSA</name>
<feature type="region of interest" description="Disordered" evidence="1">
    <location>
        <begin position="1"/>
        <end position="20"/>
    </location>
</feature>
<protein>
    <submittedName>
        <fullName evidence="2">Uncharacterized protein</fullName>
    </submittedName>
</protein>
<feature type="compositionally biased region" description="Acidic residues" evidence="1">
    <location>
        <begin position="66"/>
        <end position="76"/>
    </location>
</feature>
<sequence length="90" mass="10480">MTEKEIQHGARPSHKYQPRIESGEELPYLHRQIHKWAKRAHKDPLNYELYYEAFASKRACSAFEMSMEENGEENDASEPQAGDGNVERKT</sequence>
<dbReference type="AlphaFoldDB" id="W9QIB2"/>
<evidence type="ECO:0000256" key="1">
    <source>
        <dbReference type="SAM" id="MobiDB-lite"/>
    </source>
</evidence>
<dbReference type="EMBL" id="KE343662">
    <property type="protein sequence ID" value="EXB37838.1"/>
    <property type="molecule type" value="Genomic_DNA"/>
</dbReference>
<feature type="region of interest" description="Disordered" evidence="1">
    <location>
        <begin position="65"/>
        <end position="90"/>
    </location>
</feature>
<accession>W9QIB2</accession>
<keyword evidence="3" id="KW-1185">Reference proteome</keyword>
<gene>
    <name evidence="2" type="ORF">L484_003131</name>
</gene>
<dbReference type="Proteomes" id="UP000030645">
    <property type="component" value="Unassembled WGS sequence"/>
</dbReference>
<proteinExistence type="predicted"/>
<evidence type="ECO:0000313" key="2">
    <source>
        <dbReference type="EMBL" id="EXB37838.1"/>
    </source>
</evidence>
<reference evidence="3" key="1">
    <citation type="submission" date="2013-01" db="EMBL/GenBank/DDBJ databases">
        <title>Draft Genome Sequence of a Mulberry Tree, Morus notabilis C.K. Schneid.</title>
        <authorList>
            <person name="He N."/>
            <person name="Zhao S."/>
        </authorList>
    </citation>
    <scope>NUCLEOTIDE SEQUENCE</scope>
</reference>
<organism evidence="2 3">
    <name type="scientific">Morus notabilis</name>
    <dbReference type="NCBI Taxonomy" id="981085"/>
    <lineage>
        <taxon>Eukaryota</taxon>
        <taxon>Viridiplantae</taxon>
        <taxon>Streptophyta</taxon>
        <taxon>Embryophyta</taxon>
        <taxon>Tracheophyta</taxon>
        <taxon>Spermatophyta</taxon>
        <taxon>Magnoliopsida</taxon>
        <taxon>eudicotyledons</taxon>
        <taxon>Gunneridae</taxon>
        <taxon>Pentapetalae</taxon>
        <taxon>rosids</taxon>
        <taxon>fabids</taxon>
        <taxon>Rosales</taxon>
        <taxon>Moraceae</taxon>
        <taxon>Moreae</taxon>
        <taxon>Morus</taxon>
    </lineage>
</organism>
<evidence type="ECO:0000313" key="3">
    <source>
        <dbReference type="Proteomes" id="UP000030645"/>
    </source>
</evidence>